<sequence>MLRRVSHSSYSNMRRNRYNKCYCKIVLTGGPCSGKTTLVSQLAERVKNEYGDEWQVFTAMEASTLLYSGGVARQSLTLDQLAVWQRDMLLTIFRLEEVFENIAMNEQKKHTMIICDRGGMDPKAFTKREDQWNRIINSLNVSEDNILNRYDLILRFHTAPRKHYEKSTNKSRREDYQQAQIVNERYDAIWCEHRSFHNIPADLDMKERSDRAFDEIVSLIENVK</sequence>
<dbReference type="SUPFAM" id="SSF52540">
    <property type="entry name" value="P-loop containing nucleoside triphosphate hydrolases"/>
    <property type="match status" value="1"/>
</dbReference>
<evidence type="ECO:0000313" key="3">
    <source>
        <dbReference type="Proteomes" id="UP001175271"/>
    </source>
</evidence>
<keyword evidence="3" id="KW-1185">Reference proteome</keyword>
<dbReference type="GO" id="GO:0045494">
    <property type="term" value="P:photoreceptor cell maintenance"/>
    <property type="evidence" value="ECO:0007669"/>
    <property type="project" value="TreeGrafter"/>
</dbReference>
<dbReference type="InterPro" id="IPR053227">
    <property type="entry name" value="TRPL-trafficking_regulator"/>
</dbReference>
<dbReference type="AlphaFoldDB" id="A0AA39GTA0"/>
<feature type="domain" description="NadR/Ttd14 AAA" evidence="1">
    <location>
        <begin position="24"/>
        <end position="199"/>
    </location>
</feature>
<gene>
    <name evidence="2" type="ORF">QR680_000080</name>
</gene>
<accession>A0AA39GTA0</accession>
<dbReference type="PANTHER" id="PTHR34932">
    <property type="entry name" value="TRPL TRANSLOCATION DEFECT PROTEIN 14"/>
    <property type="match status" value="1"/>
</dbReference>
<evidence type="ECO:0000259" key="1">
    <source>
        <dbReference type="Pfam" id="PF13521"/>
    </source>
</evidence>
<reference evidence="2" key="1">
    <citation type="submission" date="2023-06" db="EMBL/GenBank/DDBJ databases">
        <title>Genomic analysis of the entomopathogenic nematode Steinernema hermaphroditum.</title>
        <authorList>
            <person name="Schwarz E.M."/>
            <person name="Heppert J.K."/>
            <person name="Baniya A."/>
            <person name="Schwartz H.T."/>
            <person name="Tan C.-H."/>
            <person name="Antoshechkin I."/>
            <person name="Sternberg P.W."/>
            <person name="Goodrich-Blair H."/>
            <person name="Dillman A.R."/>
        </authorList>
    </citation>
    <scope>NUCLEOTIDE SEQUENCE</scope>
    <source>
        <strain evidence="2">PS9179</strain>
        <tissue evidence="2">Whole animal</tissue>
    </source>
</reference>
<protein>
    <recommendedName>
        <fullName evidence="1">NadR/Ttd14 AAA domain-containing protein</fullName>
    </recommendedName>
</protein>
<dbReference type="Pfam" id="PF13521">
    <property type="entry name" value="AAA_28"/>
    <property type="match status" value="1"/>
</dbReference>
<dbReference type="GO" id="GO:0005525">
    <property type="term" value="F:GTP binding"/>
    <property type="evidence" value="ECO:0007669"/>
    <property type="project" value="TreeGrafter"/>
</dbReference>
<dbReference type="EMBL" id="JAUCMV010000005">
    <property type="protein sequence ID" value="KAK0393157.1"/>
    <property type="molecule type" value="Genomic_DNA"/>
</dbReference>
<dbReference type="PANTHER" id="PTHR34932:SF1">
    <property type="entry name" value="TRPL TRANSLOCATION DEFECT PROTEIN 14"/>
    <property type="match status" value="1"/>
</dbReference>
<organism evidence="2 3">
    <name type="scientific">Steinernema hermaphroditum</name>
    <dbReference type="NCBI Taxonomy" id="289476"/>
    <lineage>
        <taxon>Eukaryota</taxon>
        <taxon>Metazoa</taxon>
        <taxon>Ecdysozoa</taxon>
        <taxon>Nematoda</taxon>
        <taxon>Chromadorea</taxon>
        <taxon>Rhabditida</taxon>
        <taxon>Tylenchina</taxon>
        <taxon>Panagrolaimomorpha</taxon>
        <taxon>Strongyloidoidea</taxon>
        <taxon>Steinernematidae</taxon>
        <taxon>Steinernema</taxon>
    </lineage>
</organism>
<proteinExistence type="predicted"/>
<dbReference type="InterPro" id="IPR027417">
    <property type="entry name" value="P-loop_NTPase"/>
</dbReference>
<dbReference type="GO" id="GO:0070300">
    <property type="term" value="F:phosphatidic acid binding"/>
    <property type="evidence" value="ECO:0007669"/>
    <property type="project" value="TreeGrafter"/>
</dbReference>
<dbReference type="GO" id="GO:0035091">
    <property type="term" value="F:phosphatidylinositol binding"/>
    <property type="evidence" value="ECO:0007669"/>
    <property type="project" value="TreeGrafter"/>
</dbReference>
<dbReference type="Gene3D" id="3.40.50.300">
    <property type="entry name" value="P-loop containing nucleotide triphosphate hydrolases"/>
    <property type="match status" value="1"/>
</dbReference>
<dbReference type="Proteomes" id="UP001175271">
    <property type="component" value="Unassembled WGS sequence"/>
</dbReference>
<comment type="caution">
    <text evidence="2">The sequence shown here is derived from an EMBL/GenBank/DDBJ whole genome shotgun (WGS) entry which is preliminary data.</text>
</comment>
<name>A0AA39GTA0_9BILA</name>
<evidence type="ECO:0000313" key="2">
    <source>
        <dbReference type="EMBL" id="KAK0393157.1"/>
    </source>
</evidence>
<dbReference type="InterPro" id="IPR038727">
    <property type="entry name" value="NadR/Ttd14_AAA_dom"/>
</dbReference>